<evidence type="ECO:0000313" key="6">
    <source>
        <dbReference type="EMBL" id="GAG76222.1"/>
    </source>
</evidence>
<dbReference type="Pfam" id="PF00580">
    <property type="entry name" value="UvrD-helicase"/>
    <property type="match status" value="1"/>
</dbReference>
<dbReference type="GO" id="GO:0003678">
    <property type="term" value="F:DNA helicase activity"/>
    <property type="evidence" value="ECO:0007669"/>
    <property type="project" value="InterPro"/>
</dbReference>
<sequence>MVPDERFRRLYTEYNDTLRASNAVDFDDLLLLTYSLFEDRPKIPAFYRRQYRYICIDEAQDLNEAQYRLLCALCGSDYFNVMMVGDPKQAIFMWNGAHPKYLDLFLRDFSARKIELQENFRSARSIVDAAKKLNAEYE</sequence>
<dbReference type="InterPro" id="IPR027417">
    <property type="entry name" value="P-loop_NTPase"/>
</dbReference>
<organism evidence="6">
    <name type="scientific">marine sediment metagenome</name>
    <dbReference type="NCBI Taxonomy" id="412755"/>
    <lineage>
        <taxon>unclassified sequences</taxon>
        <taxon>metagenomes</taxon>
        <taxon>ecological metagenomes</taxon>
    </lineage>
</organism>
<dbReference type="PANTHER" id="PTHR11070">
    <property type="entry name" value="UVRD / RECB / PCRA DNA HELICASE FAMILY MEMBER"/>
    <property type="match status" value="1"/>
</dbReference>
<dbReference type="InterPro" id="IPR000212">
    <property type="entry name" value="DNA_helicase_UvrD/REP"/>
</dbReference>
<keyword evidence="3" id="KW-0347">Helicase</keyword>
<name>X1B4I5_9ZZZZ</name>
<dbReference type="InterPro" id="IPR014016">
    <property type="entry name" value="UvrD-like_ATP-bd"/>
</dbReference>
<evidence type="ECO:0000259" key="5">
    <source>
        <dbReference type="PROSITE" id="PS51198"/>
    </source>
</evidence>
<keyword evidence="1" id="KW-0547">Nucleotide-binding</keyword>
<feature type="non-terminal residue" evidence="6">
    <location>
        <position position="138"/>
    </location>
</feature>
<protein>
    <recommendedName>
        <fullName evidence="5">UvrD-like helicase ATP-binding domain-containing protein</fullName>
    </recommendedName>
</protein>
<dbReference type="AlphaFoldDB" id="X1B4I5"/>
<reference evidence="6" key="1">
    <citation type="journal article" date="2014" name="Front. Microbiol.">
        <title>High frequency of phylogenetically diverse reductive dehalogenase-homologous genes in deep subseafloor sedimentary metagenomes.</title>
        <authorList>
            <person name="Kawai M."/>
            <person name="Futagami T."/>
            <person name="Toyoda A."/>
            <person name="Takaki Y."/>
            <person name="Nishi S."/>
            <person name="Hori S."/>
            <person name="Arai W."/>
            <person name="Tsubouchi T."/>
            <person name="Morono Y."/>
            <person name="Uchiyama I."/>
            <person name="Ito T."/>
            <person name="Fujiyama A."/>
            <person name="Inagaki F."/>
            <person name="Takami H."/>
        </authorList>
    </citation>
    <scope>NUCLEOTIDE SEQUENCE</scope>
    <source>
        <strain evidence="6">Expedition CK06-06</strain>
    </source>
</reference>
<dbReference type="Gene3D" id="1.10.10.160">
    <property type="match status" value="1"/>
</dbReference>
<dbReference type="PROSITE" id="PS51198">
    <property type="entry name" value="UVRD_HELICASE_ATP_BIND"/>
    <property type="match status" value="1"/>
</dbReference>
<keyword evidence="2" id="KW-0378">Hydrolase</keyword>
<evidence type="ECO:0000256" key="4">
    <source>
        <dbReference type="ARBA" id="ARBA00022840"/>
    </source>
</evidence>
<dbReference type="GO" id="GO:0016787">
    <property type="term" value="F:hydrolase activity"/>
    <property type="evidence" value="ECO:0007669"/>
    <property type="project" value="UniProtKB-KW"/>
</dbReference>
<dbReference type="SUPFAM" id="SSF52540">
    <property type="entry name" value="P-loop containing nucleoside triphosphate hydrolases"/>
    <property type="match status" value="1"/>
</dbReference>
<keyword evidence="4" id="KW-0067">ATP-binding</keyword>
<feature type="domain" description="UvrD-like helicase ATP-binding" evidence="5">
    <location>
        <begin position="1"/>
        <end position="123"/>
    </location>
</feature>
<gene>
    <name evidence="6" type="ORF">S01H4_30866</name>
</gene>
<evidence type="ECO:0000256" key="3">
    <source>
        <dbReference type="ARBA" id="ARBA00022806"/>
    </source>
</evidence>
<comment type="caution">
    <text evidence="6">The sequence shown here is derived from an EMBL/GenBank/DDBJ whole genome shotgun (WGS) entry which is preliminary data.</text>
</comment>
<evidence type="ECO:0000256" key="1">
    <source>
        <dbReference type="ARBA" id="ARBA00022741"/>
    </source>
</evidence>
<dbReference type="GO" id="GO:0003677">
    <property type="term" value="F:DNA binding"/>
    <property type="evidence" value="ECO:0007669"/>
    <property type="project" value="InterPro"/>
</dbReference>
<accession>X1B4I5</accession>
<dbReference type="EMBL" id="BART01015971">
    <property type="protein sequence ID" value="GAG76222.1"/>
    <property type="molecule type" value="Genomic_DNA"/>
</dbReference>
<proteinExistence type="predicted"/>
<dbReference type="GO" id="GO:0005524">
    <property type="term" value="F:ATP binding"/>
    <property type="evidence" value="ECO:0007669"/>
    <property type="project" value="UniProtKB-KW"/>
</dbReference>
<dbReference type="InterPro" id="IPR013986">
    <property type="entry name" value="DExx_box_DNA_helicase_dom_sf"/>
</dbReference>
<dbReference type="Gene3D" id="3.40.50.300">
    <property type="entry name" value="P-loop containing nucleotide triphosphate hydrolases"/>
    <property type="match status" value="1"/>
</dbReference>
<evidence type="ECO:0000256" key="2">
    <source>
        <dbReference type="ARBA" id="ARBA00022801"/>
    </source>
</evidence>